<organism evidence="2 3">
    <name type="scientific">Kitasatospora saccharophila</name>
    <dbReference type="NCBI Taxonomy" id="407973"/>
    <lineage>
        <taxon>Bacteria</taxon>
        <taxon>Bacillati</taxon>
        <taxon>Actinomycetota</taxon>
        <taxon>Actinomycetes</taxon>
        <taxon>Kitasatosporales</taxon>
        <taxon>Streptomycetaceae</taxon>
        <taxon>Kitasatospora</taxon>
    </lineage>
</organism>
<sequence length="100" mass="10470">MTGRNIGVPSPVAKPAGRGVRVKENPTRRALSRTDLRALAPVAKAAGSSDEERETSRGTNPPGRGADHTMVDAGYATDLSDRHPEPCGPCTTLPVRVVLA</sequence>
<comment type="caution">
    <text evidence="2">The sequence shown here is derived from an EMBL/GenBank/DDBJ whole genome shotgun (WGS) entry which is preliminary data.</text>
</comment>
<evidence type="ECO:0000313" key="2">
    <source>
        <dbReference type="EMBL" id="GAA2105205.1"/>
    </source>
</evidence>
<feature type="region of interest" description="Disordered" evidence="1">
    <location>
        <begin position="1"/>
        <end position="93"/>
    </location>
</feature>
<dbReference type="EMBL" id="BAAANS010000028">
    <property type="protein sequence ID" value="GAA2105205.1"/>
    <property type="molecule type" value="Genomic_DNA"/>
</dbReference>
<proteinExistence type="predicted"/>
<evidence type="ECO:0000313" key="3">
    <source>
        <dbReference type="Proteomes" id="UP001500897"/>
    </source>
</evidence>
<name>A0ABN2X4X9_9ACTN</name>
<accession>A0ABN2X4X9</accession>
<reference evidence="2 3" key="1">
    <citation type="journal article" date="2019" name="Int. J. Syst. Evol. Microbiol.">
        <title>The Global Catalogue of Microorganisms (GCM) 10K type strain sequencing project: providing services to taxonomists for standard genome sequencing and annotation.</title>
        <authorList>
            <consortium name="The Broad Institute Genomics Platform"/>
            <consortium name="The Broad Institute Genome Sequencing Center for Infectious Disease"/>
            <person name="Wu L."/>
            <person name="Ma J."/>
        </authorList>
    </citation>
    <scope>NUCLEOTIDE SEQUENCE [LARGE SCALE GENOMIC DNA]</scope>
    <source>
        <strain evidence="2 3">JCM 14559</strain>
    </source>
</reference>
<gene>
    <name evidence="2" type="ORF">GCM10009759_42090</name>
</gene>
<protein>
    <submittedName>
        <fullName evidence="2">Uncharacterized protein</fullName>
    </submittedName>
</protein>
<evidence type="ECO:0000256" key="1">
    <source>
        <dbReference type="SAM" id="MobiDB-lite"/>
    </source>
</evidence>
<dbReference type="Proteomes" id="UP001500897">
    <property type="component" value="Unassembled WGS sequence"/>
</dbReference>
<keyword evidence="3" id="KW-1185">Reference proteome</keyword>
<feature type="compositionally biased region" description="Basic and acidic residues" evidence="1">
    <location>
        <begin position="21"/>
        <end position="36"/>
    </location>
</feature>